<reference evidence="2 3" key="1">
    <citation type="journal article" date="2019" name="Environ. Microbiol.">
        <title>Species interactions and distinct microbial communities in high Arctic permafrost affected cryosols are associated with the CH4 and CO2 gas fluxes.</title>
        <authorList>
            <person name="Altshuler I."/>
            <person name="Hamel J."/>
            <person name="Turney S."/>
            <person name="Magnuson E."/>
            <person name="Levesque R."/>
            <person name="Greer C."/>
            <person name="Whyte L.G."/>
        </authorList>
    </citation>
    <scope>NUCLEOTIDE SEQUENCE [LARGE SCALE GENOMIC DNA]</scope>
    <source>
        <strain evidence="2 3">S9.3A</strain>
    </source>
</reference>
<feature type="compositionally biased region" description="Polar residues" evidence="1">
    <location>
        <begin position="40"/>
        <end position="51"/>
    </location>
</feature>
<protein>
    <submittedName>
        <fullName evidence="2">Uncharacterized protein</fullName>
    </submittedName>
</protein>
<evidence type="ECO:0000313" key="2">
    <source>
        <dbReference type="EMBL" id="TPG19767.1"/>
    </source>
</evidence>
<gene>
    <name evidence="2" type="ORF">EAH86_04900</name>
</gene>
<feature type="region of interest" description="Disordered" evidence="1">
    <location>
        <begin position="19"/>
        <end position="51"/>
    </location>
</feature>
<comment type="caution">
    <text evidence="2">The sequence shown here is derived from an EMBL/GenBank/DDBJ whole genome shotgun (WGS) entry which is preliminary data.</text>
</comment>
<name>A0A502D2H2_9MICO</name>
<dbReference type="Proteomes" id="UP000317722">
    <property type="component" value="Unassembled WGS sequence"/>
</dbReference>
<dbReference type="EMBL" id="RCZM01000001">
    <property type="protein sequence ID" value="TPG19767.1"/>
    <property type="molecule type" value="Genomic_DNA"/>
</dbReference>
<proteinExistence type="predicted"/>
<sequence length="126" mass="12477">MVLVLGGFLLVACGAVTTESDGSTVDSGVTAPRSYAPEPSSGSPSNASPELTLTGTVEAGVEKGCLVLVGNGTAYVLIGELAGVVPGSRATVRGHEATNVRTTCQQGSPFRVTAVVEATVGTDPAT</sequence>
<dbReference type="AlphaFoldDB" id="A0A502D2H2"/>
<keyword evidence="3" id="KW-1185">Reference proteome</keyword>
<evidence type="ECO:0000313" key="3">
    <source>
        <dbReference type="Proteomes" id="UP000317722"/>
    </source>
</evidence>
<evidence type="ECO:0000256" key="1">
    <source>
        <dbReference type="SAM" id="MobiDB-lite"/>
    </source>
</evidence>
<accession>A0A502D2H2</accession>
<organism evidence="2 3">
    <name type="scientific">Pedococcus bigeumensis</name>
    <dbReference type="NCBI Taxonomy" id="433644"/>
    <lineage>
        <taxon>Bacteria</taxon>
        <taxon>Bacillati</taxon>
        <taxon>Actinomycetota</taxon>
        <taxon>Actinomycetes</taxon>
        <taxon>Micrococcales</taxon>
        <taxon>Intrasporangiaceae</taxon>
        <taxon>Pedococcus</taxon>
    </lineage>
</organism>